<comment type="caution">
    <text evidence="1">The sequence shown here is derived from an EMBL/GenBank/DDBJ whole genome shotgun (WGS) entry which is preliminary data.</text>
</comment>
<dbReference type="EMBL" id="RCDD01000001">
    <property type="protein sequence ID" value="RLK60571.1"/>
    <property type="molecule type" value="Genomic_DNA"/>
</dbReference>
<organism evidence="1 2">
    <name type="scientific">Actinokineospora cianjurensis</name>
    <dbReference type="NCBI Taxonomy" id="585224"/>
    <lineage>
        <taxon>Bacteria</taxon>
        <taxon>Bacillati</taxon>
        <taxon>Actinomycetota</taxon>
        <taxon>Actinomycetes</taxon>
        <taxon>Pseudonocardiales</taxon>
        <taxon>Pseudonocardiaceae</taxon>
        <taxon>Actinokineospora</taxon>
    </lineage>
</organism>
<reference evidence="1 2" key="1">
    <citation type="submission" date="2018-10" db="EMBL/GenBank/DDBJ databases">
        <title>Genomic Encyclopedia of Archaeal and Bacterial Type Strains, Phase II (KMG-II): from individual species to whole genera.</title>
        <authorList>
            <person name="Goeker M."/>
        </authorList>
    </citation>
    <scope>NUCLEOTIDE SEQUENCE [LARGE SCALE GENOMIC DNA]</scope>
    <source>
        <strain evidence="1 2">DSM 45657</strain>
    </source>
</reference>
<proteinExistence type="predicted"/>
<dbReference type="Proteomes" id="UP000282454">
    <property type="component" value="Unassembled WGS sequence"/>
</dbReference>
<dbReference type="OrthoDB" id="9880864at2"/>
<accession>A0A421B836</accession>
<name>A0A421B836_9PSEU</name>
<dbReference type="AlphaFoldDB" id="A0A421B836"/>
<keyword evidence="2" id="KW-1185">Reference proteome</keyword>
<evidence type="ECO:0000313" key="1">
    <source>
        <dbReference type="EMBL" id="RLK60571.1"/>
    </source>
</evidence>
<sequence length="72" mass="7976">MDITKTAKYAFNGAYDMDYVVRNPHDIELTFGKPGETPVLSVRVDDISRVAMLAVNATSDVHILLNLPPDQD</sequence>
<evidence type="ECO:0000313" key="2">
    <source>
        <dbReference type="Proteomes" id="UP000282454"/>
    </source>
</evidence>
<gene>
    <name evidence="1" type="ORF">CLV68_1080</name>
</gene>
<protein>
    <submittedName>
        <fullName evidence="1">Uncharacterized protein</fullName>
    </submittedName>
</protein>
<dbReference type="RefSeq" id="WP_121389420.1">
    <property type="nucleotide sequence ID" value="NZ_RCDD01000001.1"/>
</dbReference>